<dbReference type="RefSeq" id="WP_310654675.1">
    <property type="nucleotide sequence ID" value="NZ_JAPMLA010000001.1"/>
</dbReference>
<name>A0AAW8NPJ3_9GAMM</name>
<reference evidence="3 5" key="1">
    <citation type="journal article" date="2022" name="bioRxiv">
        <title>Prophages regulate Shewanella fidelis 3313 motility and biofilm formation: implications for gut colonization dynamics in Ciona robusta.</title>
        <authorList>
            <person name="Natarajan O."/>
            <person name="Gibboney S.L."/>
            <person name="Young M.N."/>
            <person name="Lim S.J."/>
            <person name="Pluta N."/>
            <person name="Atkinson C.G."/>
            <person name="Leigh B.A."/>
            <person name="Liberti A."/>
            <person name="Kees E.D."/>
            <person name="Breitbart M."/>
            <person name="Gralnick J.A."/>
            <person name="Dishaw L.J."/>
        </authorList>
    </citation>
    <scope>NUCLEOTIDE SEQUENCE [LARGE SCALE GENOMIC DNA]</scope>
    <source>
        <strain evidence="3 5">JG4066</strain>
    </source>
</reference>
<gene>
    <name evidence="2" type="ORF">OS133_09130</name>
    <name evidence="3" type="ORF">OS134_06580</name>
</gene>
<reference evidence="2" key="2">
    <citation type="submission" date="2022-11" db="EMBL/GenBank/DDBJ databases">
        <title>Prophages regulate Shewanella fidelis motility and biofilm formation: implications for gut colonization dynamics in Ciona robusta.</title>
        <authorList>
            <person name="Natarajan O."/>
            <person name="Gibboney S.L."/>
            <person name="Young M.N."/>
            <person name="Lim S.J."/>
            <person name="Pluta N."/>
            <person name="Atkinson C.G.F."/>
            <person name="Leigh B.A."/>
            <person name="Liberti A."/>
            <person name="Kees E."/>
            <person name="Breitbart M."/>
            <person name="Gralnick J."/>
            <person name="Dishaw L.J."/>
        </authorList>
    </citation>
    <scope>NUCLEOTIDE SEQUENCE</scope>
    <source>
        <strain evidence="2">3313</strain>
    </source>
</reference>
<dbReference type="InterPro" id="IPR036286">
    <property type="entry name" value="LexA/Signal_pep-like_sf"/>
</dbReference>
<protein>
    <submittedName>
        <fullName evidence="2">S24 family peptidase</fullName>
    </submittedName>
</protein>
<keyword evidence="5" id="KW-1185">Reference proteome</keyword>
<dbReference type="SUPFAM" id="SSF51306">
    <property type="entry name" value="LexA/Signal peptidase"/>
    <property type="match status" value="1"/>
</dbReference>
<dbReference type="Pfam" id="PF00717">
    <property type="entry name" value="Peptidase_S24"/>
    <property type="match status" value="1"/>
</dbReference>
<dbReference type="AlphaFoldDB" id="A0AAW8NPJ3"/>
<dbReference type="EMBL" id="JAPMLD010000002">
    <property type="protein sequence ID" value="MDW4823731.1"/>
    <property type="molecule type" value="Genomic_DNA"/>
</dbReference>
<dbReference type="CDD" id="cd06529">
    <property type="entry name" value="S24_LexA-like"/>
    <property type="match status" value="1"/>
</dbReference>
<dbReference type="PANTHER" id="PTHR33516:SF2">
    <property type="entry name" value="LEXA REPRESSOR-RELATED"/>
    <property type="match status" value="1"/>
</dbReference>
<dbReference type="InterPro" id="IPR015927">
    <property type="entry name" value="Peptidase_S24_S26A/B/C"/>
</dbReference>
<dbReference type="PANTHER" id="PTHR33516">
    <property type="entry name" value="LEXA REPRESSOR"/>
    <property type="match status" value="1"/>
</dbReference>
<sequence>MNIIPISASAGITGFESPATDYRQLPLSLDELLIEHPSSTFIGLANGDSMEGVGIFDGDILIVDRHVDVRNQDIIVANYNGAFVCKIIDKVNRLLLSANEAHMSTPILEHDTFSVEGVVIRSIRCHRKSPILEND</sequence>
<dbReference type="InterPro" id="IPR050077">
    <property type="entry name" value="LexA_repressor"/>
</dbReference>
<evidence type="ECO:0000313" key="4">
    <source>
        <dbReference type="Proteomes" id="UP001259340"/>
    </source>
</evidence>
<organism evidence="2 4">
    <name type="scientific">Shewanella fidelis</name>
    <dbReference type="NCBI Taxonomy" id="173509"/>
    <lineage>
        <taxon>Bacteria</taxon>
        <taxon>Pseudomonadati</taxon>
        <taxon>Pseudomonadota</taxon>
        <taxon>Gammaproteobacteria</taxon>
        <taxon>Alteromonadales</taxon>
        <taxon>Shewanellaceae</taxon>
        <taxon>Shewanella</taxon>
    </lineage>
</organism>
<dbReference type="EMBL" id="JAPMLE010000001">
    <property type="protein sequence ID" value="MDR8523833.1"/>
    <property type="molecule type" value="Genomic_DNA"/>
</dbReference>
<dbReference type="Gene3D" id="2.10.109.10">
    <property type="entry name" value="Umud Fragment, subunit A"/>
    <property type="match status" value="1"/>
</dbReference>
<evidence type="ECO:0000259" key="1">
    <source>
        <dbReference type="Pfam" id="PF00717"/>
    </source>
</evidence>
<evidence type="ECO:0000313" key="5">
    <source>
        <dbReference type="Proteomes" id="UP001271263"/>
    </source>
</evidence>
<feature type="domain" description="Peptidase S24/S26A/S26B/S26C" evidence="1">
    <location>
        <begin position="8"/>
        <end position="120"/>
    </location>
</feature>
<comment type="caution">
    <text evidence="2">The sequence shown here is derived from an EMBL/GenBank/DDBJ whole genome shotgun (WGS) entry which is preliminary data.</text>
</comment>
<dbReference type="Proteomes" id="UP001271263">
    <property type="component" value="Unassembled WGS sequence"/>
</dbReference>
<proteinExistence type="predicted"/>
<evidence type="ECO:0000313" key="2">
    <source>
        <dbReference type="EMBL" id="MDR8523833.1"/>
    </source>
</evidence>
<evidence type="ECO:0000313" key="3">
    <source>
        <dbReference type="EMBL" id="MDW4823731.1"/>
    </source>
</evidence>
<dbReference type="InterPro" id="IPR039418">
    <property type="entry name" value="LexA-like"/>
</dbReference>
<dbReference type="Proteomes" id="UP001259340">
    <property type="component" value="Unassembled WGS sequence"/>
</dbReference>
<accession>A0AAW8NPJ3</accession>